<evidence type="ECO:0000256" key="1">
    <source>
        <dbReference type="ARBA" id="ARBA00004651"/>
    </source>
</evidence>
<comment type="subcellular location">
    <subcellularLocation>
        <location evidence="1 7">Cell membrane</location>
        <topology evidence="1 7">Multi-pass membrane protein</topology>
    </subcellularLocation>
</comment>
<evidence type="ECO:0000313" key="9">
    <source>
        <dbReference type="EMBL" id="MFC0082213.1"/>
    </source>
</evidence>
<feature type="transmembrane region" description="Helical" evidence="7">
    <location>
        <begin position="283"/>
        <end position="305"/>
    </location>
</feature>
<keyword evidence="5 7" id="KW-1133">Transmembrane helix</keyword>
<dbReference type="CDD" id="cd06261">
    <property type="entry name" value="TM_PBP2"/>
    <property type="match status" value="1"/>
</dbReference>
<dbReference type="Pfam" id="PF00528">
    <property type="entry name" value="BPD_transp_1"/>
    <property type="match status" value="1"/>
</dbReference>
<comment type="similarity">
    <text evidence="7">Belongs to the binding-protein-dependent transport system permease family.</text>
</comment>
<name>A0ABV6C4K5_9ACTN</name>
<dbReference type="PANTHER" id="PTHR43386:SF1">
    <property type="entry name" value="D,D-DIPEPTIDE TRANSPORT SYSTEM PERMEASE PROTEIN DDPC-RELATED"/>
    <property type="match status" value="1"/>
</dbReference>
<evidence type="ECO:0000256" key="5">
    <source>
        <dbReference type="ARBA" id="ARBA00022989"/>
    </source>
</evidence>
<evidence type="ECO:0000256" key="2">
    <source>
        <dbReference type="ARBA" id="ARBA00022448"/>
    </source>
</evidence>
<gene>
    <name evidence="9" type="ORF">ACFFRE_08640</name>
</gene>
<proteinExistence type="inferred from homology"/>
<dbReference type="Proteomes" id="UP001589788">
    <property type="component" value="Unassembled WGS sequence"/>
</dbReference>
<keyword evidence="10" id="KW-1185">Reference proteome</keyword>
<dbReference type="PROSITE" id="PS50928">
    <property type="entry name" value="ABC_TM1"/>
    <property type="match status" value="1"/>
</dbReference>
<dbReference type="Gene3D" id="1.10.3720.10">
    <property type="entry name" value="MetI-like"/>
    <property type="match status" value="1"/>
</dbReference>
<keyword evidence="4 7" id="KW-0812">Transmembrane</keyword>
<dbReference type="InterPro" id="IPR000515">
    <property type="entry name" value="MetI-like"/>
</dbReference>
<comment type="caution">
    <text evidence="9">The sequence shown here is derived from an EMBL/GenBank/DDBJ whole genome shotgun (WGS) entry which is preliminary data.</text>
</comment>
<dbReference type="RefSeq" id="WP_377789713.1">
    <property type="nucleotide sequence ID" value="NZ_JBHLYQ010000080.1"/>
</dbReference>
<feature type="transmembrane region" description="Helical" evidence="7">
    <location>
        <begin position="180"/>
        <end position="197"/>
    </location>
</feature>
<feature type="transmembrane region" description="Helical" evidence="7">
    <location>
        <begin position="155"/>
        <end position="174"/>
    </location>
</feature>
<feature type="transmembrane region" description="Helical" evidence="7">
    <location>
        <begin position="50"/>
        <end position="72"/>
    </location>
</feature>
<evidence type="ECO:0000256" key="3">
    <source>
        <dbReference type="ARBA" id="ARBA00022475"/>
    </source>
</evidence>
<dbReference type="Pfam" id="PF12911">
    <property type="entry name" value="OppC_N"/>
    <property type="match status" value="1"/>
</dbReference>
<protein>
    <submittedName>
        <fullName evidence="9">ABC transporter permease</fullName>
    </submittedName>
</protein>
<accession>A0ABV6C4K5</accession>
<keyword evidence="6 7" id="KW-0472">Membrane</keyword>
<evidence type="ECO:0000256" key="7">
    <source>
        <dbReference type="RuleBase" id="RU363032"/>
    </source>
</evidence>
<keyword evidence="2 7" id="KW-0813">Transport</keyword>
<dbReference type="InterPro" id="IPR050366">
    <property type="entry name" value="BP-dependent_transpt_permease"/>
</dbReference>
<dbReference type="InterPro" id="IPR025966">
    <property type="entry name" value="OppC_N"/>
</dbReference>
<dbReference type="PANTHER" id="PTHR43386">
    <property type="entry name" value="OLIGOPEPTIDE TRANSPORT SYSTEM PERMEASE PROTEIN APPC"/>
    <property type="match status" value="1"/>
</dbReference>
<dbReference type="InterPro" id="IPR035906">
    <property type="entry name" value="MetI-like_sf"/>
</dbReference>
<dbReference type="SUPFAM" id="SSF161098">
    <property type="entry name" value="MetI-like"/>
    <property type="match status" value="1"/>
</dbReference>
<reference evidence="9 10" key="1">
    <citation type="submission" date="2024-09" db="EMBL/GenBank/DDBJ databases">
        <authorList>
            <person name="Sun Q."/>
            <person name="Mori K."/>
        </authorList>
    </citation>
    <scope>NUCLEOTIDE SEQUENCE [LARGE SCALE GENOMIC DNA]</scope>
    <source>
        <strain evidence="9 10">JCM 15389</strain>
    </source>
</reference>
<dbReference type="EMBL" id="JBHLYQ010000080">
    <property type="protein sequence ID" value="MFC0082213.1"/>
    <property type="molecule type" value="Genomic_DNA"/>
</dbReference>
<feature type="domain" description="ABC transmembrane type-1" evidence="8">
    <location>
        <begin position="115"/>
        <end position="305"/>
    </location>
</feature>
<evidence type="ECO:0000256" key="6">
    <source>
        <dbReference type="ARBA" id="ARBA00023136"/>
    </source>
</evidence>
<sequence length="319" mass="33759">MSLVPEPDLLDLASETTTGAPGAPEPAGGEVADLGGLLRRGLRVFAENKLALVGVAIIVAAVLFSWVGPLLYHTNQTNAQEALLNSTQNAPPSGAHPLGTDENGFDILGRLMVGGQISLVVGFAAAAIASVVGALYGAVAGFFGGWIDAVMMRIVDAFLSIPVLFLAIVLAVIFRPSLPVFIFVIAFVSWLVPARLIRGETLSLRVREYVQAVRAMGGSRRRAILRHVIPNTIGTIIVNATFNVADAILLLAALGFIGLGVPAPQTDWGSMLSNGVNFALDGYWWEIFPAGLCIVLVVVAFNFIGDALRDALEVRLQHR</sequence>
<evidence type="ECO:0000313" key="10">
    <source>
        <dbReference type="Proteomes" id="UP001589788"/>
    </source>
</evidence>
<feature type="transmembrane region" description="Helical" evidence="7">
    <location>
        <begin position="117"/>
        <end position="143"/>
    </location>
</feature>
<keyword evidence="3" id="KW-1003">Cell membrane</keyword>
<organism evidence="9 10">
    <name type="scientific">Aciditerrimonas ferrireducens</name>
    <dbReference type="NCBI Taxonomy" id="667306"/>
    <lineage>
        <taxon>Bacteria</taxon>
        <taxon>Bacillati</taxon>
        <taxon>Actinomycetota</taxon>
        <taxon>Acidimicrobiia</taxon>
        <taxon>Acidimicrobiales</taxon>
        <taxon>Acidimicrobiaceae</taxon>
        <taxon>Aciditerrimonas</taxon>
    </lineage>
</organism>
<evidence type="ECO:0000259" key="8">
    <source>
        <dbReference type="PROSITE" id="PS50928"/>
    </source>
</evidence>
<feature type="transmembrane region" description="Helical" evidence="7">
    <location>
        <begin position="236"/>
        <end position="263"/>
    </location>
</feature>
<evidence type="ECO:0000256" key="4">
    <source>
        <dbReference type="ARBA" id="ARBA00022692"/>
    </source>
</evidence>